<dbReference type="PANTHER" id="PTHR46637">
    <property type="entry name" value="TIS1421-TRANSPOSASE PROTEIN A"/>
    <property type="match status" value="1"/>
</dbReference>
<evidence type="ECO:0000313" key="2">
    <source>
        <dbReference type="EMBL" id="MDB0573953.1"/>
    </source>
</evidence>
<feature type="non-terminal residue" evidence="2">
    <location>
        <position position="88"/>
    </location>
</feature>
<reference evidence="2" key="1">
    <citation type="submission" date="2021-09" db="EMBL/GenBank/DDBJ databases">
        <title>Genomic analysis of Ralstonia spp.</title>
        <authorList>
            <person name="Aburjaile F."/>
            <person name="Ariute J.C."/>
            <person name="Pais A.K.L."/>
            <person name="Albuquerque G.M.R."/>
            <person name="Silva A.M.F."/>
            <person name="Brenig B."/>
            <person name="Azevedo V."/>
            <person name="Matiuzzi M."/>
            <person name="Ramos R."/>
            <person name="Goes-Neto A."/>
            <person name="Soares S."/>
            <person name="Iseppon A.M.B."/>
            <person name="Souza E."/>
            <person name="Gama M."/>
        </authorList>
    </citation>
    <scope>NUCLEOTIDE SEQUENCE</scope>
    <source>
        <strain evidence="2">CCRMRs91</strain>
    </source>
</reference>
<dbReference type="Proteomes" id="UP001144050">
    <property type="component" value="Unassembled WGS sequence"/>
</dbReference>
<dbReference type="PANTHER" id="PTHR46637:SF1">
    <property type="entry name" value="BLL5188 PROTEIN"/>
    <property type="match status" value="1"/>
</dbReference>
<dbReference type="RefSeq" id="WP_271657422.1">
    <property type="nucleotide sequence ID" value="NZ_JAIVFG010000085.1"/>
</dbReference>
<dbReference type="AlphaFoldDB" id="A0AAW5ZWI1"/>
<feature type="domain" description="Insertion element IS402-like" evidence="1">
    <location>
        <begin position="7"/>
        <end position="84"/>
    </location>
</feature>
<evidence type="ECO:0000313" key="3">
    <source>
        <dbReference type="Proteomes" id="UP001144050"/>
    </source>
</evidence>
<gene>
    <name evidence="2" type="ORF">LBW59_24770</name>
</gene>
<name>A0AAW5ZWI1_RALSL</name>
<sequence>MSRRKVSKELWLALEPLIPEFVASPKGGRRRSVDDRAALSGILYVLHTGIPREDLPQELGFGSGMTCWRRLRDWQADGVWDKLHRAML</sequence>
<accession>A0AAW5ZWI1</accession>
<evidence type="ECO:0000259" key="1">
    <source>
        <dbReference type="Pfam" id="PF13340"/>
    </source>
</evidence>
<dbReference type="Pfam" id="PF13340">
    <property type="entry name" value="DUF4096"/>
    <property type="match status" value="1"/>
</dbReference>
<proteinExistence type="predicted"/>
<comment type="caution">
    <text evidence="2">The sequence shown here is derived from an EMBL/GenBank/DDBJ whole genome shotgun (WGS) entry which is preliminary data.</text>
</comment>
<protein>
    <submittedName>
        <fullName evidence="2">Transposase</fullName>
    </submittedName>
</protein>
<dbReference type="InterPro" id="IPR052909">
    <property type="entry name" value="Transposase_6_like"/>
</dbReference>
<dbReference type="InterPro" id="IPR025161">
    <property type="entry name" value="IS402-like_dom"/>
</dbReference>
<dbReference type="EMBL" id="JAIVFG010000085">
    <property type="protein sequence ID" value="MDB0573953.1"/>
    <property type="molecule type" value="Genomic_DNA"/>
</dbReference>
<organism evidence="2 3">
    <name type="scientific">Ralstonia solanacearum</name>
    <name type="common">Pseudomonas solanacearum</name>
    <dbReference type="NCBI Taxonomy" id="305"/>
    <lineage>
        <taxon>Bacteria</taxon>
        <taxon>Pseudomonadati</taxon>
        <taxon>Pseudomonadota</taxon>
        <taxon>Betaproteobacteria</taxon>
        <taxon>Burkholderiales</taxon>
        <taxon>Burkholderiaceae</taxon>
        <taxon>Ralstonia</taxon>
        <taxon>Ralstonia solanacearum species complex</taxon>
    </lineage>
</organism>